<dbReference type="OrthoDB" id="9773459at2"/>
<dbReference type="EMBL" id="CP001279">
    <property type="protein sequence ID" value="ACM92644.1"/>
    <property type="molecule type" value="Genomic_DNA"/>
</dbReference>
<dbReference type="GO" id="GO:0006935">
    <property type="term" value="P:chemotaxis"/>
    <property type="evidence" value="ECO:0007669"/>
    <property type="project" value="UniProtKB-KW"/>
</dbReference>
<keyword evidence="11" id="KW-1185">Reference proteome</keyword>
<keyword evidence="7" id="KW-0472">Membrane</keyword>
<dbReference type="SUPFAM" id="SSF101801">
    <property type="entry name" value="Surface presentation of antigens (SPOA)"/>
    <property type="match status" value="1"/>
</dbReference>
<evidence type="ECO:0000256" key="8">
    <source>
        <dbReference type="ARBA" id="ARBA00025044"/>
    </source>
</evidence>
<dbReference type="SUPFAM" id="SSF103039">
    <property type="entry name" value="CheC-like"/>
    <property type="match status" value="1"/>
</dbReference>
<feature type="domain" description="Flagellar motor switch protein FliN-like C-terminal" evidence="9">
    <location>
        <begin position="189"/>
        <end position="258"/>
    </location>
</feature>
<gene>
    <name evidence="10" type="ordered locus">NAMH_1345</name>
</gene>
<evidence type="ECO:0000259" key="9">
    <source>
        <dbReference type="Pfam" id="PF01052"/>
    </source>
</evidence>
<evidence type="ECO:0000313" key="10">
    <source>
        <dbReference type="EMBL" id="ACM92644.1"/>
    </source>
</evidence>
<keyword evidence="6" id="KW-0283">Flagellar rotation</keyword>
<dbReference type="InterPro" id="IPR001172">
    <property type="entry name" value="FliN_T3SS_HrcQb"/>
</dbReference>
<keyword evidence="4" id="KW-1003">Cell membrane</keyword>
<dbReference type="KEGG" id="nam:NAMH_1345"/>
<dbReference type="RefSeq" id="WP_012664015.1">
    <property type="nucleotide sequence ID" value="NC_012115.1"/>
</dbReference>
<keyword evidence="10" id="KW-0282">Flagellum</keyword>
<evidence type="ECO:0000256" key="1">
    <source>
        <dbReference type="ARBA" id="ARBA00004413"/>
    </source>
</evidence>
<evidence type="ECO:0000256" key="4">
    <source>
        <dbReference type="ARBA" id="ARBA00022475"/>
    </source>
</evidence>
<dbReference type="InterPro" id="IPR036429">
    <property type="entry name" value="SpoA-like_sf"/>
</dbReference>
<dbReference type="InterPro" id="IPR001543">
    <property type="entry name" value="FliN-like_C"/>
</dbReference>
<dbReference type="Gene3D" id="3.40.1550.10">
    <property type="entry name" value="CheC-like"/>
    <property type="match status" value="1"/>
</dbReference>
<dbReference type="STRING" id="598659.NAMH_1345"/>
<dbReference type="PRINTS" id="PR00956">
    <property type="entry name" value="FLGMOTORFLIN"/>
</dbReference>
<dbReference type="InterPro" id="IPR028976">
    <property type="entry name" value="CheC-like_sf"/>
</dbReference>
<dbReference type="HOGENOM" id="CLU_082691_0_0_7"/>
<evidence type="ECO:0000256" key="5">
    <source>
        <dbReference type="ARBA" id="ARBA00022500"/>
    </source>
</evidence>
<evidence type="ECO:0000256" key="6">
    <source>
        <dbReference type="ARBA" id="ARBA00022779"/>
    </source>
</evidence>
<dbReference type="NCBIfam" id="NF006272">
    <property type="entry name" value="PRK08432.1"/>
    <property type="match status" value="1"/>
</dbReference>
<dbReference type="PANTHER" id="PTHR43484">
    <property type="match status" value="1"/>
</dbReference>
<dbReference type="Pfam" id="PF01052">
    <property type="entry name" value="FliMN_C"/>
    <property type="match status" value="1"/>
</dbReference>
<comment type="function">
    <text evidence="8">FliM is one of three proteins (FliG, FliN, FliM) that forms the rotor-mounted switch complex (C ring), located at the base of the basal body. This complex interacts with the CheY and CheZ chemotaxis proteins, in addition to contacting components of the motor that determine the direction of flagellar rotation.</text>
</comment>
<dbReference type="InterPro" id="IPR051469">
    <property type="entry name" value="FliN/MopA/SpaO"/>
</dbReference>
<protein>
    <recommendedName>
        <fullName evidence="3">Flagellar motor switch protein FliN</fullName>
    </recommendedName>
</protein>
<dbReference type="GO" id="GO:0009425">
    <property type="term" value="C:bacterial-type flagellum basal body"/>
    <property type="evidence" value="ECO:0007669"/>
    <property type="project" value="InterPro"/>
</dbReference>
<comment type="similarity">
    <text evidence="2">Belongs to the FliN/MopA/SpaO family.</text>
</comment>
<dbReference type="GO" id="GO:0071973">
    <property type="term" value="P:bacterial-type flagellum-dependent cell motility"/>
    <property type="evidence" value="ECO:0007669"/>
    <property type="project" value="InterPro"/>
</dbReference>
<keyword evidence="5" id="KW-0145">Chemotaxis</keyword>
<proteinExistence type="inferred from homology"/>
<dbReference type="GO" id="GO:0003774">
    <property type="term" value="F:cytoskeletal motor activity"/>
    <property type="evidence" value="ECO:0007669"/>
    <property type="project" value="InterPro"/>
</dbReference>
<dbReference type="GO" id="GO:0005886">
    <property type="term" value="C:plasma membrane"/>
    <property type="evidence" value="ECO:0007669"/>
    <property type="project" value="UniProtKB-SubCell"/>
</dbReference>
<evidence type="ECO:0000256" key="3">
    <source>
        <dbReference type="ARBA" id="ARBA00021897"/>
    </source>
</evidence>
<accession>B9L5V0</accession>
<organism evidence="10 11">
    <name type="scientific">Nautilia profundicola (strain ATCC BAA-1463 / DSM 18972 / AmH)</name>
    <dbReference type="NCBI Taxonomy" id="598659"/>
    <lineage>
        <taxon>Bacteria</taxon>
        <taxon>Pseudomonadati</taxon>
        <taxon>Campylobacterota</taxon>
        <taxon>Epsilonproteobacteria</taxon>
        <taxon>Nautiliales</taxon>
        <taxon>Nautiliaceae</taxon>
        <taxon>Nautilia</taxon>
    </lineage>
</organism>
<evidence type="ECO:0000256" key="7">
    <source>
        <dbReference type="ARBA" id="ARBA00023136"/>
    </source>
</evidence>
<reference evidence="10 11" key="1">
    <citation type="journal article" date="2009" name="PLoS Genet.">
        <title>Adaptations to submarine hydrothermal environments exemplified by the genome of Nautilia profundicola.</title>
        <authorList>
            <person name="Campbell B.J."/>
            <person name="Smith J.L."/>
            <person name="Hanson T.E."/>
            <person name="Klotz M.G."/>
            <person name="Stein L.Y."/>
            <person name="Lee C.K."/>
            <person name="Wu D."/>
            <person name="Robinson J.M."/>
            <person name="Khouri H.M."/>
            <person name="Eisen J.A."/>
            <person name="Cary S.C."/>
        </authorList>
    </citation>
    <scope>NUCLEOTIDE SEQUENCE [LARGE SCALE GENOMIC DNA]</scope>
    <source>
        <strain evidence="11">ATCC BAA-1463 / DSM 18972 / AmH</strain>
    </source>
</reference>
<evidence type="ECO:0000313" key="11">
    <source>
        <dbReference type="Proteomes" id="UP000000448"/>
    </source>
</evidence>
<dbReference type="eggNOG" id="COG1886">
    <property type="taxonomic scope" value="Bacteria"/>
</dbReference>
<sequence length="270" mass="29633">MNEFKELLINEIKSTIEGLIGIAPEISILSETRDLGPTKPPYAKIVIRVKPKGEILFLIPAEIATALGDLMLAGEGTPKTELNDDDLDAIKEIISNVFGALKTTLGAQDNMPNLDFEIANVFAVDKEEDISEYAYAINMECKVNDVVKVCQVVFDESVYDILNPSTKSEGSSTPSKAVELKGEMKNLEMLLDIKLQLRVRIGSKIMLLKDVIGMDIGSIVELNQLAKEPLDILIEDKKIGEGEVVIVDGNFGIQITSIGSREERLNSLKK</sequence>
<dbReference type="PANTHER" id="PTHR43484:SF1">
    <property type="entry name" value="FLAGELLAR MOTOR SWITCH PROTEIN FLIN"/>
    <property type="match status" value="1"/>
</dbReference>
<keyword evidence="10" id="KW-0969">Cilium</keyword>
<evidence type="ECO:0000256" key="2">
    <source>
        <dbReference type="ARBA" id="ARBA00009226"/>
    </source>
</evidence>
<name>B9L5V0_NAUPA</name>
<dbReference type="Proteomes" id="UP000000448">
    <property type="component" value="Chromosome"/>
</dbReference>
<dbReference type="AlphaFoldDB" id="B9L5V0"/>
<comment type="subcellular location">
    <subcellularLocation>
        <location evidence="1">Cell membrane</location>
        <topology evidence="1">Peripheral membrane protein</topology>
        <orientation evidence="1">Cytoplasmic side</orientation>
    </subcellularLocation>
</comment>
<keyword evidence="10" id="KW-0966">Cell projection</keyword>
<dbReference type="Gene3D" id="2.30.330.10">
    <property type="entry name" value="SpoA-like"/>
    <property type="match status" value="1"/>
</dbReference>